<dbReference type="EMBL" id="FUZU01000001">
    <property type="protein sequence ID" value="SKC65245.1"/>
    <property type="molecule type" value="Genomic_DNA"/>
</dbReference>
<dbReference type="AlphaFoldDB" id="A0A1T5KP31"/>
<dbReference type="STRING" id="688867.SAMN05660236_2398"/>
<organism evidence="1 2">
    <name type="scientific">Ohtaekwangia koreensis</name>
    <dbReference type="NCBI Taxonomy" id="688867"/>
    <lineage>
        <taxon>Bacteria</taxon>
        <taxon>Pseudomonadati</taxon>
        <taxon>Bacteroidota</taxon>
        <taxon>Cytophagia</taxon>
        <taxon>Cytophagales</taxon>
        <taxon>Fulvivirgaceae</taxon>
        <taxon>Ohtaekwangia</taxon>
    </lineage>
</organism>
<reference evidence="1 2" key="1">
    <citation type="submission" date="2017-02" db="EMBL/GenBank/DDBJ databases">
        <authorList>
            <person name="Peterson S.W."/>
        </authorList>
    </citation>
    <scope>NUCLEOTIDE SEQUENCE [LARGE SCALE GENOMIC DNA]</scope>
    <source>
        <strain evidence="1 2">DSM 25262</strain>
    </source>
</reference>
<gene>
    <name evidence="1" type="ORF">SAMN05660236_2398</name>
</gene>
<proteinExistence type="predicted"/>
<evidence type="ECO:0000313" key="1">
    <source>
        <dbReference type="EMBL" id="SKC65245.1"/>
    </source>
</evidence>
<accession>A0A1T5KP31</accession>
<protein>
    <submittedName>
        <fullName evidence="1">Uncharacterized protein</fullName>
    </submittedName>
</protein>
<sequence length="143" mass="16605">MKNFVNRFFLPLCIFLLSGYIQREAYASAGYDHAASEVSSEKPDHVNFVTQQNRLALFPRSASSHGKKQYFKIDVTEVREEEEDEHEQASIKKYFASSHYFLSALFTQAPSHFSSTNKGVSPFYRRHSYTASNRYLMFLVIRI</sequence>
<keyword evidence="2" id="KW-1185">Reference proteome</keyword>
<evidence type="ECO:0000313" key="2">
    <source>
        <dbReference type="Proteomes" id="UP000190961"/>
    </source>
</evidence>
<name>A0A1T5KP31_9BACT</name>
<dbReference type="Proteomes" id="UP000190961">
    <property type="component" value="Unassembled WGS sequence"/>
</dbReference>